<keyword evidence="2" id="KW-0663">Pyridoxal phosphate</keyword>
<dbReference type="PANTHER" id="PTHR43094">
    <property type="entry name" value="AMINOTRANSFERASE"/>
    <property type="match status" value="1"/>
</dbReference>
<dbReference type="GO" id="GO:0005829">
    <property type="term" value="C:cytosol"/>
    <property type="evidence" value="ECO:0007669"/>
    <property type="project" value="TreeGrafter"/>
</dbReference>
<dbReference type="InterPro" id="IPR015422">
    <property type="entry name" value="PyrdxlP-dep_Trfase_small"/>
</dbReference>
<reference evidence="3" key="1">
    <citation type="journal article" date="2020" name="Nature">
        <title>Giant virus diversity and host interactions through global metagenomics.</title>
        <authorList>
            <person name="Schulz F."/>
            <person name="Roux S."/>
            <person name="Paez-Espino D."/>
            <person name="Jungbluth S."/>
            <person name="Walsh D.A."/>
            <person name="Denef V.J."/>
            <person name="McMahon K.D."/>
            <person name="Konstantinidis K.T."/>
            <person name="Eloe-Fadrosh E.A."/>
            <person name="Kyrpides N.C."/>
            <person name="Woyke T."/>
        </authorList>
    </citation>
    <scope>NUCLEOTIDE SEQUENCE</scope>
    <source>
        <strain evidence="3">GVMAG-M-3300001351-8</strain>
    </source>
</reference>
<sequence>MLKNQIRLSKNIKTLVPWIRQKQLRQPIITRANKEYIYSGNQQIVDFTSGLMVVNLGHNNKYIQSGFNEYMNSGVSYISSGFSTYERDKLSDRLCEVTNFNNGKVFYANAGTDANEVAMFITNEYTSKKKILSFKESFHGASTLGACLISGDQRRLKKEEYYEVNNFNPIMENPRMSDGGNASLKQIEALLKLGDVASIIVEGSSGSAGCILYPEHYLTRLESLCRKNDVLIICDEVMSGWGRTGSLFAYQKENFNPDIITTAKGITSGYSQLGAVIINDTVASIYNDIPILTGLTYSGHPLPCTIANKCLDLYFENDMQIIREVGGKAELINILSKRIIRDCNIVKEYRHNGLLGCLEIELIKPNVLESINKSFLDAGIYCYMRENRIFIAPPLIIDDNIIKETMMKIRDILINYNKYQR</sequence>
<evidence type="ECO:0000256" key="1">
    <source>
        <dbReference type="ARBA" id="ARBA00008954"/>
    </source>
</evidence>
<dbReference type="SUPFAM" id="SSF53383">
    <property type="entry name" value="PLP-dependent transferases"/>
    <property type="match status" value="1"/>
</dbReference>
<dbReference type="GO" id="GO:0030170">
    <property type="term" value="F:pyridoxal phosphate binding"/>
    <property type="evidence" value="ECO:0007669"/>
    <property type="project" value="InterPro"/>
</dbReference>
<dbReference type="Gene3D" id="3.90.1150.10">
    <property type="entry name" value="Aspartate Aminotransferase, domain 1"/>
    <property type="match status" value="1"/>
</dbReference>
<evidence type="ECO:0008006" key="4">
    <source>
        <dbReference type="Google" id="ProtNLM"/>
    </source>
</evidence>
<protein>
    <recommendedName>
        <fullName evidence="4">Aminotransferase</fullName>
    </recommendedName>
</protein>
<accession>A0A6C0EJ00</accession>
<evidence type="ECO:0000256" key="2">
    <source>
        <dbReference type="ARBA" id="ARBA00022898"/>
    </source>
</evidence>
<proteinExistence type="inferred from homology"/>
<dbReference type="InterPro" id="IPR005814">
    <property type="entry name" value="Aminotrans_3"/>
</dbReference>
<dbReference type="GO" id="GO:0008483">
    <property type="term" value="F:transaminase activity"/>
    <property type="evidence" value="ECO:0007669"/>
    <property type="project" value="InterPro"/>
</dbReference>
<dbReference type="Pfam" id="PF00202">
    <property type="entry name" value="Aminotran_3"/>
    <property type="match status" value="1"/>
</dbReference>
<comment type="similarity">
    <text evidence="1">Belongs to the class-III pyridoxal-phosphate-dependent aminotransferase family.</text>
</comment>
<evidence type="ECO:0000313" key="3">
    <source>
        <dbReference type="EMBL" id="QHT29007.1"/>
    </source>
</evidence>
<dbReference type="InterPro" id="IPR015421">
    <property type="entry name" value="PyrdxlP-dep_Trfase_major"/>
</dbReference>
<dbReference type="PANTHER" id="PTHR43094:SF1">
    <property type="entry name" value="AMINOTRANSFERASE CLASS-III"/>
    <property type="match status" value="1"/>
</dbReference>
<dbReference type="Gene3D" id="3.40.640.10">
    <property type="entry name" value="Type I PLP-dependent aspartate aminotransferase-like (Major domain)"/>
    <property type="match status" value="1"/>
</dbReference>
<organism evidence="3">
    <name type="scientific">viral metagenome</name>
    <dbReference type="NCBI Taxonomy" id="1070528"/>
    <lineage>
        <taxon>unclassified sequences</taxon>
        <taxon>metagenomes</taxon>
        <taxon>organismal metagenomes</taxon>
    </lineage>
</organism>
<name>A0A6C0EJ00_9ZZZZ</name>
<dbReference type="InterPro" id="IPR015424">
    <property type="entry name" value="PyrdxlP-dep_Trfase"/>
</dbReference>
<dbReference type="AlphaFoldDB" id="A0A6C0EJ00"/>
<dbReference type="EMBL" id="MN738867">
    <property type="protein sequence ID" value="QHT29007.1"/>
    <property type="molecule type" value="Genomic_DNA"/>
</dbReference>